<proteinExistence type="predicted"/>
<evidence type="ECO:0000256" key="1">
    <source>
        <dbReference type="SAM" id="MobiDB-lite"/>
    </source>
</evidence>
<evidence type="ECO:0000259" key="3">
    <source>
        <dbReference type="Pfam" id="PF13976"/>
    </source>
</evidence>
<dbReference type="EMBL" id="BKCJ010000375">
    <property type="protein sequence ID" value="GEU32625.1"/>
    <property type="molecule type" value="Genomic_DNA"/>
</dbReference>
<feature type="compositionally biased region" description="Basic and acidic residues" evidence="1">
    <location>
        <begin position="1305"/>
        <end position="1315"/>
    </location>
</feature>
<gene>
    <name evidence="4" type="ORF">Tci_004603</name>
</gene>
<dbReference type="InterPro" id="IPR003903">
    <property type="entry name" value="UIM_dom"/>
</dbReference>
<dbReference type="InterPro" id="IPR013103">
    <property type="entry name" value="RVT_2"/>
</dbReference>
<feature type="region of interest" description="Disordered" evidence="1">
    <location>
        <begin position="696"/>
        <end position="719"/>
    </location>
</feature>
<feature type="compositionally biased region" description="Basic residues" evidence="1">
    <location>
        <begin position="266"/>
        <end position="276"/>
    </location>
</feature>
<accession>A0A6L2J9C9</accession>
<name>A0A6L2J9C9_TANCI</name>
<protein>
    <submittedName>
        <fullName evidence="4">Retrovirus-related Pol polyprotein from transposon TNT 1-94</fullName>
    </submittedName>
</protein>
<dbReference type="PROSITE" id="PS50330">
    <property type="entry name" value="UIM"/>
    <property type="match status" value="1"/>
</dbReference>
<organism evidence="4">
    <name type="scientific">Tanacetum cinerariifolium</name>
    <name type="common">Dalmatian daisy</name>
    <name type="synonym">Chrysanthemum cinerariifolium</name>
    <dbReference type="NCBI Taxonomy" id="118510"/>
    <lineage>
        <taxon>Eukaryota</taxon>
        <taxon>Viridiplantae</taxon>
        <taxon>Streptophyta</taxon>
        <taxon>Embryophyta</taxon>
        <taxon>Tracheophyta</taxon>
        <taxon>Spermatophyta</taxon>
        <taxon>Magnoliopsida</taxon>
        <taxon>eudicotyledons</taxon>
        <taxon>Gunneridae</taxon>
        <taxon>Pentapetalae</taxon>
        <taxon>asterids</taxon>
        <taxon>campanulids</taxon>
        <taxon>Asterales</taxon>
        <taxon>Asteraceae</taxon>
        <taxon>Asteroideae</taxon>
        <taxon>Anthemideae</taxon>
        <taxon>Anthemidinae</taxon>
        <taxon>Tanacetum</taxon>
    </lineage>
</organism>
<dbReference type="InterPro" id="IPR025724">
    <property type="entry name" value="GAG-pre-integrase_dom"/>
</dbReference>
<evidence type="ECO:0000259" key="2">
    <source>
        <dbReference type="Pfam" id="PF07727"/>
    </source>
</evidence>
<reference evidence="4" key="1">
    <citation type="journal article" date="2019" name="Sci. Rep.">
        <title>Draft genome of Tanacetum cinerariifolium, the natural source of mosquito coil.</title>
        <authorList>
            <person name="Yamashiro T."/>
            <person name="Shiraishi A."/>
            <person name="Satake H."/>
            <person name="Nakayama K."/>
        </authorList>
    </citation>
    <scope>NUCLEOTIDE SEQUENCE</scope>
</reference>
<comment type="caution">
    <text evidence="4">The sequence shown here is derived from an EMBL/GenBank/DDBJ whole genome shotgun (WGS) entry which is preliminary data.</text>
</comment>
<feature type="domain" description="GAG-pre-integrase" evidence="3">
    <location>
        <begin position="547"/>
        <end position="596"/>
    </location>
</feature>
<feature type="region of interest" description="Disordered" evidence="1">
    <location>
        <begin position="258"/>
        <end position="304"/>
    </location>
</feature>
<sequence length="1315" mass="148051">MKTIFDELEAKVDQNVMNKMCDEIKWKNLLIANDTLIANYLSKEVFYIATKSDLNVSRFSKMHEAHTVVQACCLELEIELSKLIDKIQKYDHDVMETRSEADRTLDFRTLNFQISQLTEKVLVLQEQNELFKVENAKVKQHYKELYEYIKIMCAKHIDQKTALLIKNENLKVQINAKLKCVTIDSIKPKVLAHGMYAINVKQIPPRLRNNREVHLDYLKHLKESVATLHEIVEEAKKHVEQQITQKTNVLVLPSTGVDSCTDAKGSKPKSNTKKNRISPAKSVNKKIVKDHSRTNKSNLQRPNRVDSCISSKHTVINSNSNSVCKTCNKCFISANHDMCVIKYLDSVNVPSSAKNVVRKVKQVWKPKHVKQVWKATGIVLTTVGYQWKPTGRIFTLGEHYPLTRFTHPKVVPTKQPENICTSKFVIIENLSHTSQKPLTRYQYRNKQNKEVPVGILIPTDAAMQSAAVQIVRWYFDLGYSKHMTEDRSRLKNFMKKFIGTVRFGNDHFGAIMRQFYDSDLEVTFKKHSCYVRDTDGVDLIKGSRGFNLYTISVKDIMKSSPICLLSKASKTKSWLWHCRLNHLNFGTINDLARNNLKLLLLLVTPKTDLSFTLAITKPHMSCKDLGKLQPTADIGIFTDKFRARTKSSSCSTLCTPTNKDLEILFQPMFDEYLEPPRIDRPVSPTLAVPIPVNSAGTPSSTAIDQDAPSLSHSPSSSALQSPCLHQGVAVESTLNDENPFAPIDNDPIINIFAPRPTSAALSSGDARSTNSTYVTQTLHHLRKWSKDHLIDNVIGNPSRPARLVAKGYRQEERIDFEESFAPVAPIEAIRIFTANAASKNMTIYQMDVKTAFLNGKLKEEVSDLVFTVCMYARYQTSPTKKHLEALKQVEKYVVELFFVTTDYQLSDIFTKALPQERFEFLLPRLGIKNTMADINIPTTDAPAEQAHAIAPPTRMDDQIFSSSNWVPIGKSNCVLDVQKSQRNPIFPIVVAILKNTNFFRAFTTSSTIPAIYIQDALYITPTNDNDPFVAPPSSDTAIEYVNTLGYPSTLRNMSATSINALYQPWRAILSMINMCLTEFVQSIQTFLTDRKNPTTASRGKKKTTHLLIPSIRLTKLIIHHLKIKHNIYPRSGLTLHYSYDESILNTLRYVGKDGREIFDAKHGKAAEGGATESSKATKVTKPKAAKATKPASDPKPKPAPTQPPKAMPEKKQKLVQETLDEPSPAKRSNAEDVSVEEPAYKEEKANLQRALELSLEEQAERTQGLSRPVRRTPMPAKASGPAESPSLDAELALTDSETDSNDEVPEIHTGDQDEG</sequence>
<feature type="compositionally biased region" description="Pro residues" evidence="1">
    <location>
        <begin position="1197"/>
        <end position="1206"/>
    </location>
</feature>
<dbReference type="Pfam" id="PF07727">
    <property type="entry name" value="RVT_2"/>
    <property type="match status" value="1"/>
</dbReference>
<dbReference type="Pfam" id="PF13976">
    <property type="entry name" value="gag_pre-integrs"/>
    <property type="match status" value="1"/>
</dbReference>
<feature type="compositionally biased region" description="Low complexity" evidence="1">
    <location>
        <begin position="708"/>
        <end position="719"/>
    </location>
</feature>
<evidence type="ECO:0000313" key="4">
    <source>
        <dbReference type="EMBL" id="GEU32625.1"/>
    </source>
</evidence>
<feature type="region of interest" description="Disordered" evidence="1">
    <location>
        <begin position="1162"/>
        <end position="1315"/>
    </location>
</feature>
<feature type="domain" description="Reverse transcriptase Ty1/copia-type" evidence="2">
    <location>
        <begin position="785"/>
        <end position="861"/>
    </location>
</feature>